<dbReference type="Pfam" id="PF08361">
    <property type="entry name" value="TetR_C_2"/>
    <property type="match status" value="1"/>
</dbReference>
<keyword evidence="4" id="KW-0804">Transcription</keyword>
<dbReference type="RefSeq" id="WP_188105373.1">
    <property type="nucleotide sequence ID" value="NZ_JAANIH010000047.1"/>
</dbReference>
<dbReference type="EMBL" id="JAATTO010000015">
    <property type="protein sequence ID" value="MBC9979053.1"/>
    <property type="molecule type" value="Genomic_DNA"/>
</dbReference>
<dbReference type="SUPFAM" id="SSF48498">
    <property type="entry name" value="Tetracyclin repressor-like, C-terminal domain"/>
    <property type="match status" value="1"/>
</dbReference>
<dbReference type="SUPFAM" id="SSF46689">
    <property type="entry name" value="Homeodomain-like"/>
    <property type="match status" value="1"/>
</dbReference>
<evidence type="ECO:0000256" key="1">
    <source>
        <dbReference type="ARBA" id="ARBA00022491"/>
    </source>
</evidence>
<dbReference type="PANTHER" id="PTHR30055">
    <property type="entry name" value="HTH-TYPE TRANSCRIPTIONAL REGULATOR RUTR"/>
    <property type="match status" value="1"/>
</dbReference>
<name>A0ABR7U5G6_9BRAD</name>
<dbReference type="InterPro" id="IPR013572">
    <property type="entry name" value="Tscrpt_reg_MAATS_C"/>
</dbReference>
<dbReference type="InterPro" id="IPR009057">
    <property type="entry name" value="Homeodomain-like_sf"/>
</dbReference>
<organism evidence="7 8">
    <name type="scientific">Bradyrhizobium campsiandrae</name>
    <dbReference type="NCBI Taxonomy" id="1729892"/>
    <lineage>
        <taxon>Bacteria</taxon>
        <taxon>Pseudomonadati</taxon>
        <taxon>Pseudomonadota</taxon>
        <taxon>Alphaproteobacteria</taxon>
        <taxon>Hyphomicrobiales</taxon>
        <taxon>Nitrobacteraceae</taxon>
        <taxon>Bradyrhizobium</taxon>
    </lineage>
</organism>
<comment type="caution">
    <text evidence="7">The sequence shown here is derived from an EMBL/GenBank/DDBJ whole genome shotgun (WGS) entry which is preliminary data.</text>
</comment>
<feature type="DNA-binding region" description="H-T-H motif" evidence="5">
    <location>
        <begin position="32"/>
        <end position="51"/>
    </location>
</feature>
<dbReference type="InterPro" id="IPR023772">
    <property type="entry name" value="DNA-bd_HTH_TetR-type_CS"/>
</dbReference>
<dbReference type="Proteomes" id="UP000639516">
    <property type="component" value="Unassembled WGS sequence"/>
</dbReference>
<sequence>MRRTKEQAEETKRAILKAAEMLFLEKGYESVSLDEIACAADVTRGAVHWHFRNKQGLLFAIREEMRMPMEELAERLSADTTLAPLDALAEVISATFKRLQADPRQRRLLKVLLNLDSTDAEDSNRGNLFEQRLRASLQTVFEAVARTRKMPAPWTPASAALAFQATVSGLVNEWARGKTNFELVPDAEAIMRTILLAWDVMTRPEFPELARDHKLLRGNDSD</sequence>
<evidence type="ECO:0000256" key="5">
    <source>
        <dbReference type="PROSITE-ProRule" id="PRU00335"/>
    </source>
</evidence>
<keyword evidence="2" id="KW-0805">Transcription regulation</keyword>
<evidence type="ECO:0000256" key="4">
    <source>
        <dbReference type="ARBA" id="ARBA00023163"/>
    </source>
</evidence>
<dbReference type="PRINTS" id="PR00455">
    <property type="entry name" value="HTHTETR"/>
</dbReference>
<dbReference type="Gene3D" id="1.10.357.10">
    <property type="entry name" value="Tetracycline Repressor, domain 2"/>
    <property type="match status" value="1"/>
</dbReference>
<evidence type="ECO:0000259" key="6">
    <source>
        <dbReference type="PROSITE" id="PS50977"/>
    </source>
</evidence>
<keyword evidence="1" id="KW-0678">Repressor</keyword>
<evidence type="ECO:0000256" key="3">
    <source>
        <dbReference type="ARBA" id="ARBA00023125"/>
    </source>
</evidence>
<evidence type="ECO:0000256" key="2">
    <source>
        <dbReference type="ARBA" id="ARBA00023015"/>
    </source>
</evidence>
<evidence type="ECO:0000313" key="7">
    <source>
        <dbReference type="EMBL" id="MBC9979053.1"/>
    </source>
</evidence>
<dbReference type="InterPro" id="IPR050109">
    <property type="entry name" value="HTH-type_TetR-like_transc_reg"/>
</dbReference>
<keyword evidence="3 5" id="KW-0238">DNA-binding</keyword>
<dbReference type="PROSITE" id="PS01081">
    <property type="entry name" value="HTH_TETR_1"/>
    <property type="match status" value="1"/>
</dbReference>
<keyword evidence="8" id="KW-1185">Reference proteome</keyword>
<feature type="domain" description="HTH tetR-type" evidence="6">
    <location>
        <begin position="9"/>
        <end position="69"/>
    </location>
</feature>
<dbReference type="InterPro" id="IPR001647">
    <property type="entry name" value="HTH_TetR"/>
</dbReference>
<gene>
    <name evidence="7" type="ORF">HA482_12670</name>
</gene>
<dbReference type="Pfam" id="PF00440">
    <property type="entry name" value="TetR_N"/>
    <property type="match status" value="1"/>
</dbReference>
<protein>
    <submittedName>
        <fullName evidence="7">TetR family transcriptional regulator</fullName>
    </submittedName>
</protein>
<reference evidence="7 8" key="1">
    <citation type="journal article" date="2020" name="Arch. Microbiol.">
        <title>Bradyrhizobium campsiandrae sp. nov., a nitrogen-fixing bacterial strain isolated from a native leguminous tree from the Amazon adapted to flooded conditions.</title>
        <authorList>
            <person name="Cabral Michel D."/>
            <person name="Martins da Costa E."/>
            <person name="Azarias Guimaraes A."/>
            <person name="Soares de Carvalho T."/>
            <person name="Santos de Castro Caputo P."/>
            <person name="Willems A."/>
            <person name="de Souza Moreira F.M."/>
        </authorList>
    </citation>
    <scope>NUCLEOTIDE SEQUENCE [LARGE SCALE GENOMIC DNA]</scope>
    <source>
        <strain evidence="8">INPA 384B</strain>
    </source>
</reference>
<evidence type="ECO:0000313" key="8">
    <source>
        <dbReference type="Proteomes" id="UP000639516"/>
    </source>
</evidence>
<dbReference type="PANTHER" id="PTHR30055:SF240">
    <property type="entry name" value="HTH-TYPE TRANSCRIPTIONAL REGULATOR ACRR"/>
    <property type="match status" value="1"/>
</dbReference>
<proteinExistence type="predicted"/>
<dbReference type="PROSITE" id="PS50977">
    <property type="entry name" value="HTH_TETR_2"/>
    <property type="match status" value="1"/>
</dbReference>
<dbReference type="InterPro" id="IPR036271">
    <property type="entry name" value="Tet_transcr_reg_TetR-rel_C_sf"/>
</dbReference>
<accession>A0ABR7U5G6</accession>